<feature type="region of interest" description="Disordered" evidence="1">
    <location>
        <begin position="139"/>
        <end position="167"/>
    </location>
</feature>
<protein>
    <submittedName>
        <fullName evidence="2">Uncharacterized protein</fullName>
    </submittedName>
</protein>
<feature type="compositionally biased region" description="Gly residues" evidence="1">
    <location>
        <begin position="152"/>
        <end position="162"/>
    </location>
</feature>
<gene>
    <name evidence="2" type="ORF">LCGC14_1456150</name>
</gene>
<reference evidence="2" key="1">
    <citation type="journal article" date="2015" name="Nature">
        <title>Complex archaea that bridge the gap between prokaryotes and eukaryotes.</title>
        <authorList>
            <person name="Spang A."/>
            <person name="Saw J.H."/>
            <person name="Jorgensen S.L."/>
            <person name="Zaremba-Niedzwiedzka K."/>
            <person name="Martijn J."/>
            <person name="Lind A.E."/>
            <person name="van Eijk R."/>
            <person name="Schleper C."/>
            <person name="Guy L."/>
            <person name="Ettema T.J."/>
        </authorList>
    </citation>
    <scope>NUCLEOTIDE SEQUENCE</scope>
</reference>
<organism evidence="2">
    <name type="scientific">marine sediment metagenome</name>
    <dbReference type="NCBI Taxonomy" id="412755"/>
    <lineage>
        <taxon>unclassified sequences</taxon>
        <taxon>metagenomes</taxon>
        <taxon>ecological metagenomes</taxon>
    </lineage>
</organism>
<name>A0A0F9LX28_9ZZZZ</name>
<comment type="caution">
    <text evidence="2">The sequence shown here is derived from an EMBL/GenBank/DDBJ whole genome shotgun (WGS) entry which is preliminary data.</text>
</comment>
<accession>A0A0F9LX28</accession>
<dbReference type="AlphaFoldDB" id="A0A0F9LX28"/>
<dbReference type="EMBL" id="LAZR01010084">
    <property type="protein sequence ID" value="KKM68905.1"/>
    <property type="molecule type" value="Genomic_DNA"/>
</dbReference>
<proteinExistence type="predicted"/>
<evidence type="ECO:0000313" key="2">
    <source>
        <dbReference type="EMBL" id="KKM68905.1"/>
    </source>
</evidence>
<evidence type="ECO:0000256" key="1">
    <source>
        <dbReference type="SAM" id="MobiDB-lite"/>
    </source>
</evidence>
<sequence length="207" mass="21763">MLVAEEMFKMVDETKEAPTVAHLEAKIARLANQVETDAKLATQAEDAFAKAVKSGDVDKALELADARQTAKAVVTKSEAQHKSATKAIESAKYALNAEKIATIHDQVRSNGAVVGYFEALEQFGVTRLVLERSEETGKIIVNSSGPKSPKRSGGGGGGGGRGQSLTVDGQSFDSASAALTSFRPDFTGKMGRAAIVSWLINAGHEVS</sequence>